<organism evidence="4 5">
    <name type="scientific">Rhizobium giardinii</name>
    <dbReference type="NCBI Taxonomy" id="56731"/>
    <lineage>
        <taxon>Bacteria</taxon>
        <taxon>Pseudomonadati</taxon>
        <taxon>Pseudomonadota</taxon>
        <taxon>Alphaproteobacteria</taxon>
        <taxon>Hyphomicrobiales</taxon>
        <taxon>Rhizobiaceae</taxon>
        <taxon>Rhizobium/Agrobacterium group</taxon>
        <taxon>Rhizobium</taxon>
    </lineage>
</organism>
<dbReference type="Gene3D" id="3.40.190.10">
    <property type="entry name" value="Periplasmic binding protein-like II"/>
    <property type="match status" value="2"/>
</dbReference>
<dbReference type="AlphaFoldDB" id="A0A7W8UBN3"/>
<feature type="chain" id="PRO_5030882639" evidence="2">
    <location>
        <begin position="26"/>
        <end position="360"/>
    </location>
</feature>
<protein>
    <submittedName>
        <fullName evidence="4">ABC-type nitrate/sulfonate/bicarbonate transport system substrate-binding protein</fullName>
    </submittedName>
</protein>
<dbReference type="EMBL" id="JACHBK010000006">
    <property type="protein sequence ID" value="MBB5536401.1"/>
    <property type="molecule type" value="Genomic_DNA"/>
</dbReference>
<evidence type="ECO:0000256" key="1">
    <source>
        <dbReference type="ARBA" id="ARBA00010742"/>
    </source>
</evidence>
<feature type="signal peptide" evidence="2">
    <location>
        <begin position="1"/>
        <end position="25"/>
    </location>
</feature>
<accession>A0A7W8UBN3</accession>
<name>A0A7W8UBN3_9HYPH</name>
<keyword evidence="2" id="KW-0732">Signal</keyword>
<proteinExistence type="inferred from homology"/>
<evidence type="ECO:0000313" key="5">
    <source>
        <dbReference type="Proteomes" id="UP000585507"/>
    </source>
</evidence>
<feature type="domain" description="Solute-binding protein family 3/N-terminal" evidence="3">
    <location>
        <begin position="34"/>
        <end position="247"/>
    </location>
</feature>
<dbReference type="Proteomes" id="UP000585507">
    <property type="component" value="Unassembled WGS sequence"/>
</dbReference>
<sequence>MNTKSTLKAWTAVALASVMAHGAYAQSSGEPVRVIFAGAMNNVPMMVAAENGYWRDQGLDVSVQVLDSGSQIARALVSGAADIGAGAATSTVILSRAAGNKLTLIGPYHNNPMVVNGVERVGVVARKESGLSDQNPADIAGKTVGVTAGSTGESYLRSYLSSIGKTMKDIKMVNLAPPDMGVALRQGTVDVAVPWEPYISEIVRTQGDDVNVVRRGGPFGASVVGIMVTEDYLQEHRDILEKYVLGAWQGVKFTREHPTEAAALAQRYVQGVDQQDATSAIEVMRAEFDPRISVCTEAAILQEQKAQIAAGNMKVSEPIAYDLVVQEGFINDLLQKHPELTSDLAPLPQSVEKCGGHGTN</sequence>
<dbReference type="PANTHER" id="PTHR30024">
    <property type="entry name" value="ALIPHATIC SULFONATES-BINDING PROTEIN-RELATED"/>
    <property type="match status" value="1"/>
</dbReference>
<evidence type="ECO:0000313" key="4">
    <source>
        <dbReference type="EMBL" id="MBB5536401.1"/>
    </source>
</evidence>
<dbReference type="SMART" id="SM00062">
    <property type="entry name" value="PBPb"/>
    <property type="match status" value="1"/>
</dbReference>
<dbReference type="Pfam" id="PF09084">
    <property type="entry name" value="NMT1"/>
    <property type="match status" value="1"/>
</dbReference>
<dbReference type="CDD" id="cd01008">
    <property type="entry name" value="PBP2_NrtA_SsuA_CpmA_like"/>
    <property type="match status" value="1"/>
</dbReference>
<comment type="similarity">
    <text evidence="1">Belongs to the bacterial solute-binding protein SsuA/TauA family.</text>
</comment>
<dbReference type="InterPro" id="IPR001638">
    <property type="entry name" value="Solute-binding_3/MltF_N"/>
</dbReference>
<gene>
    <name evidence="4" type="ORF">GGD55_003108</name>
</gene>
<keyword evidence="5" id="KW-1185">Reference proteome</keyword>
<evidence type="ECO:0000259" key="3">
    <source>
        <dbReference type="SMART" id="SM00062"/>
    </source>
</evidence>
<evidence type="ECO:0000256" key="2">
    <source>
        <dbReference type="SAM" id="SignalP"/>
    </source>
</evidence>
<reference evidence="4 5" key="1">
    <citation type="submission" date="2020-08" db="EMBL/GenBank/DDBJ databases">
        <title>Genomic Encyclopedia of Type Strains, Phase IV (KMG-V): Genome sequencing to study the core and pangenomes of soil and plant-associated prokaryotes.</title>
        <authorList>
            <person name="Whitman W."/>
        </authorList>
    </citation>
    <scope>NUCLEOTIDE SEQUENCE [LARGE SCALE GENOMIC DNA]</scope>
    <source>
        <strain evidence="4 5">SEMIA 4084</strain>
    </source>
</reference>
<dbReference type="RefSeq" id="WP_018327575.1">
    <property type="nucleotide sequence ID" value="NZ_JACHBK010000006.1"/>
</dbReference>
<comment type="caution">
    <text evidence="4">The sequence shown here is derived from an EMBL/GenBank/DDBJ whole genome shotgun (WGS) entry which is preliminary data.</text>
</comment>
<dbReference type="SUPFAM" id="SSF53850">
    <property type="entry name" value="Periplasmic binding protein-like II"/>
    <property type="match status" value="1"/>
</dbReference>
<dbReference type="InterPro" id="IPR015168">
    <property type="entry name" value="SsuA/THI5"/>
</dbReference>